<evidence type="ECO:0000313" key="1">
    <source>
        <dbReference type="EMBL" id="MDQ0417942.1"/>
    </source>
</evidence>
<name>A0AAJ1WQW1_9BACL</name>
<dbReference type="Proteomes" id="UP001238450">
    <property type="component" value="Unassembled WGS sequence"/>
</dbReference>
<organism evidence="1 2">
    <name type="scientific">Croceifilum oryzae</name>
    <dbReference type="NCBI Taxonomy" id="1553429"/>
    <lineage>
        <taxon>Bacteria</taxon>
        <taxon>Bacillati</taxon>
        <taxon>Bacillota</taxon>
        <taxon>Bacilli</taxon>
        <taxon>Bacillales</taxon>
        <taxon>Thermoactinomycetaceae</taxon>
        <taxon>Croceifilum</taxon>
    </lineage>
</organism>
<dbReference type="EMBL" id="JAUSUV010000008">
    <property type="protein sequence ID" value="MDQ0417942.1"/>
    <property type="molecule type" value="Genomic_DNA"/>
</dbReference>
<evidence type="ECO:0000313" key="2">
    <source>
        <dbReference type="Proteomes" id="UP001238450"/>
    </source>
</evidence>
<accession>A0AAJ1WQW1</accession>
<protein>
    <submittedName>
        <fullName evidence="1">Uncharacterized protein</fullName>
    </submittedName>
</protein>
<sequence>MLLIHAVFVHGISSSNNEDTLSSVLSYSNDHYLDLRALNRPEVSVHVDIVDYLDADRNAKIITKYP</sequence>
<proteinExistence type="predicted"/>
<comment type="caution">
    <text evidence="1">The sequence shown here is derived from an EMBL/GenBank/DDBJ whole genome shotgun (WGS) entry which is preliminary data.</text>
</comment>
<gene>
    <name evidence="1" type="ORF">J2Z48_002126</name>
</gene>
<reference evidence="1 2" key="1">
    <citation type="submission" date="2023-07" db="EMBL/GenBank/DDBJ databases">
        <title>Genomic Encyclopedia of Type Strains, Phase IV (KMG-IV): sequencing the most valuable type-strain genomes for metagenomic binning, comparative biology and taxonomic classification.</title>
        <authorList>
            <person name="Goeker M."/>
        </authorList>
    </citation>
    <scope>NUCLEOTIDE SEQUENCE [LARGE SCALE GENOMIC DNA]</scope>
    <source>
        <strain evidence="1 2">DSM 46876</strain>
    </source>
</reference>
<dbReference type="AlphaFoldDB" id="A0AAJ1WQW1"/>
<keyword evidence="2" id="KW-1185">Reference proteome</keyword>